<sequence length="109" mass="12166">MPDTKSGRDKQAHDQERRRIERDVSEAVDRADESEPPDDTPVECYRRSCTEPAAFSVTERYQEDTGKGAVEATALLCEIHTGEEAPTNLDKAYSDYVFRVEPVAAASDD</sequence>
<reference evidence="2" key="1">
    <citation type="submission" date="2021-03" db="EMBL/GenBank/DDBJ databases">
        <title>Genomic Encyclopedia of Type Strains, Phase IV (KMG-IV): sequencing the most valuable type-strain genomes for metagenomic binning, comparative biology and taxonomic classification.</title>
        <authorList>
            <person name="Goeker M."/>
        </authorList>
    </citation>
    <scope>NUCLEOTIDE SEQUENCE</scope>
    <source>
        <strain evidence="2">DSM 23564</strain>
    </source>
</reference>
<dbReference type="RefSeq" id="WP_209482809.1">
    <property type="nucleotide sequence ID" value="NZ_JAGGKQ010000002.1"/>
</dbReference>
<evidence type="ECO:0000313" key="2">
    <source>
        <dbReference type="EMBL" id="MBP1921431.1"/>
    </source>
</evidence>
<dbReference type="EMBL" id="JAGGKQ010000002">
    <property type="protein sequence ID" value="MBP1921431.1"/>
    <property type="molecule type" value="Genomic_DNA"/>
</dbReference>
<feature type="region of interest" description="Disordered" evidence="1">
    <location>
        <begin position="1"/>
        <end position="44"/>
    </location>
</feature>
<comment type="caution">
    <text evidence="2">The sequence shown here is derived from an EMBL/GenBank/DDBJ whole genome shotgun (WGS) entry which is preliminary data.</text>
</comment>
<dbReference type="OrthoDB" id="282728at2157"/>
<protein>
    <submittedName>
        <fullName evidence="2">Uncharacterized protein</fullName>
    </submittedName>
</protein>
<organism evidence="2 3">
    <name type="scientific">Halorubrum alkaliphilum</name>
    <dbReference type="NCBI Taxonomy" id="261290"/>
    <lineage>
        <taxon>Archaea</taxon>
        <taxon>Methanobacteriati</taxon>
        <taxon>Methanobacteriota</taxon>
        <taxon>Stenosarchaea group</taxon>
        <taxon>Halobacteria</taxon>
        <taxon>Halobacteriales</taxon>
        <taxon>Haloferacaceae</taxon>
        <taxon>Halorubrum</taxon>
    </lineage>
</organism>
<dbReference type="Proteomes" id="UP000823588">
    <property type="component" value="Unassembled WGS sequence"/>
</dbReference>
<evidence type="ECO:0000256" key="1">
    <source>
        <dbReference type="SAM" id="MobiDB-lite"/>
    </source>
</evidence>
<feature type="compositionally biased region" description="Basic and acidic residues" evidence="1">
    <location>
        <begin position="1"/>
        <end position="33"/>
    </location>
</feature>
<name>A0A8T4GD69_9EURY</name>
<proteinExistence type="predicted"/>
<gene>
    <name evidence="2" type="ORF">J2751_000420</name>
</gene>
<accession>A0A8T4GD69</accession>
<evidence type="ECO:0000313" key="3">
    <source>
        <dbReference type="Proteomes" id="UP000823588"/>
    </source>
</evidence>
<dbReference type="AlphaFoldDB" id="A0A8T4GD69"/>
<keyword evidence="3" id="KW-1185">Reference proteome</keyword>